<sequence>MGNAAFTMVMLMVLVASGGRWPLTALWHATLNAIGSAFLFTMVTGPDDARLGYLLAAAYAVVAVVRYFVVRSRHPKAGRITL</sequence>
<name>A0A7G6WUH1_9ACTN</name>
<dbReference type="EMBL" id="CP043661">
    <property type="protein sequence ID" value="QNE17636.1"/>
    <property type="molecule type" value="Genomic_DNA"/>
</dbReference>
<dbReference type="AlphaFoldDB" id="A0A7G6WUH1"/>
<keyword evidence="1" id="KW-0812">Transmembrane</keyword>
<evidence type="ECO:0000313" key="2">
    <source>
        <dbReference type="EMBL" id="QNE17636.1"/>
    </source>
</evidence>
<accession>A0A7G6WUH1</accession>
<proteinExistence type="predicted"/>
<evidence type="ECO:0000313" key="3">
    <source>
        <dbReference type="Proteomes" id="UP000515563"/>
    </source>
</evidence>
<keyword evidence="3" id="KW-1185">Reference proteome</keyword>
<organism evidence="2 3">
    <name type="scientific">Kribbella qitaiheensis</name>
    <dbReference type="NCBI Taxonomy" id="1544730"/>
    <lineage>
        <taxon>Bacteria</taxon>
        <taxon>Bacillati</taxon>
        <taxon>Actinomycetota</taxon>
        <taxon>Actinomycetes</taxon>
        <taxon>Propionibacteriales</taxon>
        <taxon>Kribbellaceae</taxon>
        <taxon>Kribbella</taxon>
    </lineage>
</organism>
<reference evidence="3" key="1">
    <citation type="submission" date="2019-09" db="EMBL/GenBank/DDBJ databases">
        <title>Antimicrobial potential of Antarctic Bacteria.</title>
        <authorList>
            <person name="Benaud N."/>
            <person name="Edwards R.J."/>
            <person name="Ferrari B.C."/>
        </authorList>
    </citation>
    <scope>NUCLEOTIDE SEQUENCE [LARGE SCALE GENOMIC DNA]</scope>
    <source>
        <strain evidence="3">SPB151</strain>
    </source>
</reference>
<protein>
    <submittedName>
        <fullName evidence="2">Uncharacterized protein</fullName>
    </submittedName>
</protein>
<gene>
    <name evidence="2" type="ORF">F1D05_06610</name>
</gene>
<keyword evidence="1" id="KW-0472">Membrane</keyword>
<reference evidence="2 3" key="2">
    <citation type="journal article" date="2020" name="Microbiol. Resour. Announc.">
        <title>Antarctic desert soil bacteria exhibit high novel natural product potential, evaluated through long-read genome sequencing and comparative genomics.</title>
        <authorList>
            <person name="Benaud N."/>
            <person name="Edwards R.J."/>
            <person name="Amos T.G."/>
            <person name="D'Agostino P.M."/>
            <person name="Gutierrez-Chavez C."/>
            <person name="Montgomery K."/>
            <person name="Nicetic I."/>
            <person name="Ferrari B.C."/>
        </authorList>
    </citation>
    <scope>NUCLEOTIDE SEQUENCE [LARGE SCALE GENOMIC DNA]</scope>
    <source>
        <strain evidence="2 3">SPB151</strain>
    </source>
</reference>
<keyword evidence="1" id="KW-1133">Transmembrane helix</keyword>
<dbReference type="Proteomes" id="UP000515563">
    <property type="component" value="Chromosome"/>
</dbReference>
<evidence type="ECO:0000256" key="1">
    <source>
        <dbReference type="SAM" id="Phobius"/>
    </source>
</evidence>
<dbReference type="RefSeq" id="WP_185446464.1">
    <property type="nucleotide sequence ID" value="NZ_CP043661.1"/>
</dbReference>
<feature type="transmembrane region" description="Helical" evidence="1">
    <location>
        <begin position="51"/>
        <end position="69"/>
    </location>
</feature>
<dbReference type="KEGG" id="kqi:F1D05_06610"/>